<accession>A0A450YUM7</accession>
<reference evidence="2" key="1">
    <citation type="submission" date="2019-02" db="EMBL/GenBank/DDBJ databases">
        <authorList>
            <person name="Gruber-Vodicka R. H."/>
            <person name="Seah K. B. B."/>
        </authorList>
    </citation>
    <scope>NUCLEOTIDE SEQUENCE</scope>
    <source>
        <strain evidence="2">BECK_BZ125</strain>
    </source>
</reference>
<keyword evidence="1" id="KW-0812">Transmembrane</keyword>
<dbReference type="InterPro" id="IPR036280">
    <property type="entry name" value="Multihaem_cyt_sf"/>
</dbReference>
<sequence>MHSRAGNKLALRARIQTGHSLRGHRFFRNFLFFRNLSNEIRFAVNKNAKRRARARYKILAYYIVSGVVSLACVLVLLHPDYAYLHVNGPINTGHDELACDDCHKPERGNLRQQLQANVQYLLGNREKSLAVGYRAVNNYDCLHCHHRPNDRHPVSRFFAPRFREARERIEAQYCVSCHLEHTGGRVTGSMSYCNACHEKIVLENDPITISHRQLARDENWESCLACHDYHGNHKMEVKRDFDTRITRQKLQEYFAGEGDSPYSTQKFHKARVGS</sequence>
<dbReference type="EMBL" id="CAADFT010000045">
    <property type="protein sequence ID" value="VFK45270.1"/>
    <property type="molecule type" value="Genomic_DNA"/>
</dbReference>
<organism evidence="2">
    <name type="scientific">Candidatus Kentrum sp. TC</name>
    <dbReference type="NCBI Taxonomy" id="2126339"/>
    <lineage>
        <taxon>Bacteria</taxon>
        <taxon>Pseudomonadati</taxon>
        <taxon>Pseudomonadota</taxon>
        <taxon>Gammaproteobacteria</taxon>
        <taxon>Candidatus Kentrum</taxon>
    </lineage>
</organism>
<feature type="transmembrane region" description="Helical" evidence="1">
    <location>
        <begin position="59"/>
        <end position="77"/>
    </location>
</feature>
<keyword evidence="1" id="KW-1133">Transmembrane helix</keyword>
<dbReference type="AlphaFoldDB" id="A0A450YUM7"/>
<name>A0A450YUM7_9GAMM</name>
<protein>
    <submittedName>
        <fullName evidence="2">Cytochrome c3</fullName>
    </submittedName>
</protein>
<dbReference type="SUPFAM" id="SSF48695">
    <property type="entry name" value="Multiheme cytochromes"/>
    <property type="match status" value="1"/>
</dbReference>
<dbReference type="Gene3D" id="3.90.10.10">
    <property type="entry name" value="Cytochrome C3"/>
    <property type="match status" value="1"/>
</dbReference>
<evidence type="ECO:0000256" key="1">
    <source>
        <dbReference type="SAM" id="Phobius"/>
    </source>
</evidence>
<keyword evidence="1" id="KW-0472">Membrane</keyword>
<gene>
    <name evidence="2" type="ORF">BECKTC1821E_GA0114239_104513</name>
</gene>
<proteinExistence type="predicted"/>
<evidence type="ECO:0000313" key="2">
    <source>
        <dbReference type="EMBL" id="VFK45270.1"/>
    </source>
</evidence>